<feature type="non-terminal residue" evidence="2">
    <location>
        <position position="564"/>
    </location>
</feature>
<proteinExistence type="predicted"/>
<feature type="compositionally biased region" description="Acidic residues" evidence="1">
    <location>
        <begin position="47"/>
        <end position="56"/>
    </location>
</feature>
<keyword evidence="3" id="KW-1185">Reference proteome</keyword>
<feature type="compositionally biased region" description="Basic and acidic residues" evidence="1">
    <location>
        <begin position="353"/>
        <end position="385"/>
    </location>
</feature>
<sequence length="564" mass="63635">MGSVKDRIAVFESIAREQPPTPPRDEQVGHAPVAAPRRTSAATHETSEEEVEEEDEHGNVRKVIRKKRITEKYTRTEFHIPRREGEAEEEPEAEQYGRMSTELSGGEHRPTPASRQESEASRRVSEAERRLSEDEHRPSPASRQASETSRRASEAEHKPLPASRQASEASRRASEAETPASRASTQLSEARPESPEDEHLRRSMAESHASQYSEQSRPSDAKPESPELSRRTSASKAESWVSEEKETEKPEFTGVEPAEVHARRPSVEEATKSVEEVVAQASAPIESSEEEVEEEDEHGNVRRVIRKKRITEKYTRTEFHIPRREGEAEDEPEVVGRRESVEQHGRTASQLSGDEHQPAPASREDSEAARRISEAESRLSEDELRPSPAPASRQASEASRRASEAESHTSGTHAPEAEAQKERRDSEASSGDRQLAEHHHHLEDVQEKPDRPAELSYTAEAPKDIETPMLEASPETQQYEDEIKKAEIRTTPPSAHSPIGSSEEEVEEEDEHGNIRRVRRHIKETHTRMEYHIEGREEPAEHLEEVQDRSKAAELHRHEEAAGR</sequence>
<feature type="compositionally biased region" description="Basic and acidic residues" evidence="1">
    <location>
        <begin position="148"/>
        <end position="159"/>
    </location>
</feature>
<comment type="caution">
    <text evidence="2">The sequence shown here is derived from an EMBL/GenBank/DDBJ whole genome shotgun (WGS) entry which is preliminary data.</text>
</comment>
<feature type="compositionally biased region" description="Basic and acidic residues" evidence="1">
    <location>
        <begin position="258"/>
        <end position="275"/>
    </location>
</feature>
<feature type="compositionally biased region" description="Basic and acidic residues" evidence="1">
    <location>
        <begin position="242"/>
        <end position="251"/>
    </location>
</feature>
<dbReference type="EMBL" id="CATQJA010001885">
    <property type="protein sequence ID" value="CAJ0568993.1"/>
    <property type="molecule type" value="Genomic_DNA"/>
</dbReference>
<evidence type="ECO:0000256" key="1">
    <source>
        <dbReference type="SAM" id="MobiDB-lite"/>
    </source>
</evidence>
<feature type="compositionally biased region" description="Basic and acidic residues" evidence="1">
    <location>
        <begin position="524"/>
        <end position="564"/>
    </location>
</feature>
<dbReference type="Proteomes" id="UP001177023">
    <property type="component" value="Unassembled WGS sequence"/>
</dbReference>
<feature type="compositionally biased region" description="Basic and acidic residues" evidence="1">
    <location>
        <begin position="311"/>
        <end position="326"/>
    </location>
</feature>
<feature type="compositionally biased region" description="Basic and acidic residues" evidence="1">
    <location>
        <begin position="217"/>
        <end position="230"/>
    </location>
</feature>
<evidence type="ECO:0000313" key="2">
    <source>
        <dbReference type="EMBL" id="CAJ0568993.1"/>
    </source>
</evidence>
<organism evidence="2 3">
    <name type="scientific">Mesorhabditis spiculigera</name>
    <dbReference type="NCBI Taxonomy" id="96644"/>
    <lineage>
        <taxon>Eukaryota</taxon>
        <taxon>Metazoa</taxon>
        <taxon>Ecdysozoa</taxon>
        <taxon>Nematoda</taxon>
        <taxon>Chromadorea</taxon>
        <taxon>Rhabditida</taxon>
        <taxon>Rhabditina</taxon>
        <taxon>Rhabditomorpha</taxon>
        <taxon>Rhabditoidea</taxon>
        <taxon>Rhabditidae</taxon>
        <taxon>Mesorhabditinae</taxon>
        <taxon>Mesorhabditis</taxon>
    </lineage>
</organism>
<evidence type="ECO:0000313" key="3">
    <source>
        <dbReference type="Proteomes" id="UP001177023"/>
    </source>
</evidence>
<reference evidence="2" key="1">
    <citation type="submission" date="2023-06" db="EMBL/GenBank/DDBJ databases">
        <authorList>
            <person name="Delattre M."/>
        </authorList>
    </citation>
    <scope>NUCLEOTIDE SEQUENCE</scope>
    <source>
        <strain evidence="2">AF72</strain>
    </source>
</reference>
<feature type="compositionally biased region" description="Basic and acidic residues" evidence="1">
    <location>
        <begin position="70"/>
        <end position="85"/>
    </location>
</feature>
<feature type="compositionally biased region" description="Basic and acidic residues" evidence="1">
    <location>
        <begin position="398"/>
        <end position="407"/>
    </location>
</feature>
<gene>
    <name evidence="2" type="ORF">MSPICULIGERA_LOCUS7493</name>
</gene>
<accession>A0AA36CHP9</accession>
<dbReference type="AlphaFoldDB" id="A0AA36CHP9"/>
<feature type="compositionally biased region" description="Basic and acidic residues" evidence="1">
    <location>
        <begin position="434"/>
        <end position="453"/>
    </location>
</feature>
<feature type="compositionally biased region" description="Basic and acidic residues" evidence="1">
    <location>
        <begin position="334"/>
        <end position="345"/>
    </location>
</feature>
<feature type="compositionally biased region" description="Basic residues" evidence="1">
    <location>
        <begin position="60"/>
        <end position="69"/>
    </location>
</feature>
<feature type="compositionally biased region" description="Basic and acidic residues" evidence="1">
    <location>
        <begin position="415"/>
        <end position="427"/>
    </location>
</feature>
<feature type="compositionally biased region" description="Acidic residues" evidence="1">
    <location>
        <begin position="287"/>
        <end position="297"/>
    </location>
</feature>
<feature type="compositionally biased region" description="Acidic residues" evidence="1">
    <location>
        <begin position="502"/>
        <end position="511"/>
    </location>
</feature>
<feature type="compositionally biased region" description="Basic and acidic residues" evidence="1">
    <location>
        <begin position="190"/>
        <end position="205"/>
    </location>
</feature>
<protein>
    <submittedName>
        <fullName evidence="2">Uncharacterized protein</fullName>
    </submittedName>
</protein>
<name>A0AA36CHP9_9BILA</name>
<feature type="compositionally biased region" description="Basic and acidic residues" evidence="1">
    <location>
        <begin position="105"/>
        <end position="138"/>
    </location>
</feature>
<feature type="compositionally biased region" description="Basic residues" evidence="1">
    <location>
        <begin position="301"/>
        <end position="310"/>
    </location>
</feature>
<feature type="region of interest" description="Disordered" evidence="1">
    <location>
        <begin position="1"/>
        <end position="564"/>
    </location>
</feature>